<dbReference type="InterPro" id="IPR001678">
    <property type="entry name" value="MeTrfase_RsmB-F_NOP2_dom"/>
</dbReference>
<protein>
    <submittedName>
        <fullName evidence="7">16S rRNA (Cytosine(967)-C(5))-methyltransferase</fullName>
        <ecNumber evidence="7">2.1.1.176</ecNumber>
    </submittedName>
</protein>
<dbReference type="SUPFAM" id="SSF53335">
    <property type="entry name" value="S-adenosyl-L-methionine-dependent methyltransferases"/>
    <property type="match status" value="1"/>
</dbReference>
<evidence type="ECO:0000256" key="2">
    <source>
        <dbReference type="ARBA" id="ARBA00022679"/>
    </source>
</evidence>
<keyword evidence="1 7" id="KW-0489">Methyltransferase</keyword>
<dbReference type="CDD" id="cd02440">
    <property type="entry name" value="AdoMet_MTases"/>
    <property type="match status" value="1"/>
</dbReference>
<accession>A0A3B1BND2</accession>
<evidence type="ECO:0000256" key="3">
    <source>
        <dbReference type="ARBA" id="ARBA00022691"/>
    </source>
</evidence>
<dbReference type="InterPro" id="IPR029063">
    <property type="entry name" value="SAM-dependent_MTases_sf"/>
</dbReference>
<reference evidence="7" key="1">
    <citation type="submission" date="2018-06" db="EMBL/GenBank/DDBJ databases">
        <authorList>
            <person name="Zhirakovskaya E."/>
        </authorList>
    </citation>
    <scope>NUCLEOTIDE SEQUENCE</scope>
</reference>
<dbReference type="GO" id="GO:0006355">
    <property type="term" value="P:regulation of DNA-templated transcription"/>
    <property type="evidence" value="ECO:0007669"/>
    <property type="project" value="InterPro"/>
</dbReference>
<organism evidence="7">
    <name type="scientific">hydrothermal vent metagenome</name>
    <dbReference type="NCBI Taxonomy" id="652676"/>
    <lineage>
        <taxon>unclassified sequences</taxon>
        <taxon>metagenomes</taxon>
        <taxon>ecological metagenomes</taxon>
    </lineage>
</organism>
<dbReference type="InterPro" id="IPR023267">
    <property type="entry name" value="RCMT"/>
</dbReference>
<dbReference type="GO" id="GO:0001510">
    <property type="term" value="P:RNA methylation"/>
    <property type="evidence" value="ECO:0007669"/>
    <property type="project" value="InterPro"/>
</dbReference>
<proteinExistence type="predicted"/>
<evidence type="ECO:0000259" key="6">
    <source>
        <dbReference type="PROSITE" id="PS51686"/>
    </source>
</evidence>
<dbReference type="PANTHER" id="PTHR22807">
    <property type="entry name" value="NOP2 YEAST -RELATED NOL1/NOP2/FMU SUN DOMAIN-CONTAINING"/>
    <property type="match status" value="1"/>
</dbReference>
<dbReference type="Gene3D" id="1.10.940.10">
    <property type="entry name" value="NusB-like"/>
    <property type="match status" value="1"/>
</dbReference>
<evidence type="ECO:0000256" key="4">
    <source>
        <dbReference type="ARBA" id="ARBA00022884"/>
    </source>
</evidence>
<sequence length="435" mass="47754">MANDLTGRWAALSFLEKMLDEHLPLDQAFEQTCHHYGDKLSGQDRGFVRHLGTTCMRRLGQMDAMINHCTPNKLTSKQTTIRNILRLGITQLLYMAVPAHAAVNSAVKMTDKQKNTSDRHTKGMVNAILRRIDREHEKFSTKFSPNLNIPKWLKASWANRYGAEAVDKIALSLLDEPPLDFTLKPQLDGAVWAEKLGGTILPNGSIRVEKAGLVQNLPGYDDGIWWIQDVAASLPATLLGAKEGDFVLDLCAAPGGKAAQSAAKGCVVTAVDQSKRRLRRLQENMDRLKLSCDVVTSDAGNYKPEKEFPYILLDAPCSSTGTMRRHPDVSRSRGPGDITALAEIQTRLLDAAVDMMPVGGVLLYCVCSLQAEEGPDQIKALLNRNAAVKRKGINVAELPGFENSVLQDGDVQTLPHNYSGGMDGFFMSRLTKTAD</sequence>
<dbReference type="Gene3D" id="3.40.50.150">
    <property type="entry name" value="Vaccinia Virus protein VP39"/>
    <property type="match status" value="1"/>
</dbReference>
<dbReference type="PRINTS" id="PR02008">
    <property type="entry name" value="RCMTFAMILY"/>
</dbReference>
<dbReference type="EMBL" id="UOFW01000220">
    <property type="protein sequence ID" value="VAX07795.1"/>
    <property type="molecule type" value="Genomic_DNA"/>
</dbReference>
<dbReference type="InterPro" id="IPR035926">
    <property type="entry name" value="NusB-like_sf"/>
</dbReference>
<feature type="domain" description="SAM-dependent MTase RsmB/NOP-type" evidence="6">
    <location>
        <begin position="141"/>
        <end position="433"/>
    </location>
</feature>
<dbReference type="EC" id="2.1.1.176" evidence="7"/>
<dbReference type="PANTHER" id="PTHR22807:SF61">
    <property type="entry name" value="NOL1_NOP2_SUN FAMILY PROTEIN _ ANTITERMINATION NUSB DOMAIN-CONTAINING PROTEIN"/>
    <property type="match status" value="1"/>
</dbReference>
<dbReference type="Pfam" id="PF01029">
    <property type="entry name" value="NusB"/>
    <property type="match status" value="1"/>
</dbReference>
<keyword evidence="5" id="KW-0175">Coiled coil</keyword>
<feature type="coiled-coil region" evidence="5">
    <location>
        <begin position="271"/>
        <end position="298"/>
    </location>
</feature>
<dbReference type="InterPro" id="IPR006027">
    <property type="entry name" value="NusB_RsmB_TIM44"/>
</dbReference>
<name>A0A3B1BND2_9ZZZZ</name>
<evidence type="ECO:0000313" key="7">
    <source>
        <dbReference type="EMBL" id="VAX07795.1"/>
    </source>
</evidence>
<dbReference type="SUPFAM" id="SSF48013">
    <property type="entry name" value="NusB-like"/>
    <property type="match status" value="1"/>
</dbReference>
<dbReference type="AlphaFoldDB" id="A0A3B1BND2"/>
<dbReference type="InterPro" id="IPR049560">
    <property type="entry name" value="MeTrfase_RsmB-F_NOP2_cat"/>
</dbReference>
<keyword evidence="3" id="KW-0949">S-adenosyl-L-methionine</keyword>
<gene>
    <name evidence="7" type="ORF">MNBD_ALPHA03-1619</name>
</gene>
<keyword evidence="4" id="KW-0694">RNA-binding</keyword>
<keyword evidence="2 7" id="KW-0808">Transferase</keyword>
<dbReference type="GO" id="GO:0003723">
    <property type="term" value="F:RNA binding"/>
    <property type="evidence" value="ECO:0007669"/>
    <property type="project" value="UniProtKB-KW"/>
</dbReference>
<dbReference type="PROSITE" id="PS51686">
    <property type="entry name" value="SAM_MT_RSMB_NOP"/>
    <property type="match status" value="1"/>
</dbReference>
<evidence type="ECO:0000256" key="1">
    <source>
        <dbReference type="ARBA" id="ARBA00022603"/>
    </source>
</evidence>
<dbReference type="GO" id="GO:0008173">
    <property type="term" value="F:RNA methyltransferase activity"/>
    <property type="evidence" value="ECO:0007669"/>
    <property type="project" value="InterPro"/>
</dbReference>
<evidence type="ECO:0000256" key="5">
    <source>
        <dbReference type="SAM" id="Coils"/>
    </source>
</evidence>
<dbReference type="Pfam" id="PF01189">
    <property type="entry name" value="Methyltr_RsmB-F"/>
    <property type="match status" value="1"/>
</dbReference>